<dbReference type="Proteomes" id="UP000199054">
    <property type="component" value="Unassembled WGS sequence"/>
</dbReference>
<evidence type="ECO:0000313" key="3">
    <source>
        <dbReference type="Proteomes" id="UP000199054"/>
    </source>
</evidence>
<sequence>MKEARNTNASQNRAYLTVKFTEIIYAGRTSRALPNGGRDAYVIRVWVRNSGRTPAKWFKAKCRLSFVKYDVNMNSPQVVATHEEETKAWVGMAADEDVSFMLDGMDYFNVISQAIDDAVDGSSVVLECEISYQTMFDKKAQMWATKTAARAERLADYATDYRQSRIHDTPRPDPLKMPFSPVEVEPPGVA</sequence>
<feature type="compositionally biased region" description="Basic and acidic residues" evidence="1">
    <location>
        <begin position="163"/>
        <end position="174"/>
    </location>
</feature>
<dbReference type="STRING" id="34002.SAMN04489859_102149"/>
<evidence type="ECO:0000256" key="1">
    <source>
        <dbReference type="SAM" id="MobiDB-lite"/>
    </source>
</evidence>
<proteinExistence type="predicted"/>
<keyword evidence="3" id="KW-1185">Reference proteome</keyword>
<gene>
    <name evidence="2" type="ORF">SAMN04489859_102149</name>
</gene>
<reference evidence="2 3" key="1">
    <citation type="submission" date="2016-10" db="EMBL/GenBank/DDBJ databases">
        <authorList>
            <person name="de Groot N.N."/>
        </authorList>
    </citation>
    <scope>NUCLEOTIDE SEQUENCE [LARGE SCALE GENOMIC DNA]</scope>
    <source>
        <strain evidence="2 3">DSM 8512</strain>
    </source>
</reference>
<accession>A0A1H8KB63</accession>
<evidence type="ECO:0000313" key="2">
    <source>
        <dbReference type="EMBL" id="SEN90249.1"/>
    </source>
</evidence>
<dbReference type="EMBL" id="FODE01000021">
    <property type="protein sequence ID" value="SEN90249.1"/>
    <property type="molecule type" value="Genomic_DNA"/>
</dbReference>
<protein>
    <submittedName>
        <fullName evidence="2">Uncharacterized protein</fullName>
    </submittedName>
</protein>
<dbReference type="AlphaFoldDB" id="A0A1H8KB63"/>
<feature type="region of interest" description="Disordered" evidence="1">
    <location>
        <begin position="163"/>
        <end position="190"/>
    </location>
</feature>
<organism evidence="2 3">
    <name type="scientific">Paracoccus alcaliphilus</name>
    <dbReference type="NCBI Taxonomy" id="34002"/>
    <lineage>
        <taxon>Bacteria</taxon>
        <taxon>Pseudomonadati</taxon>
        <taxon>Pseudomonadota</taxon>
        <taxon>Alphaproteobacteria</taxon>
        <taxon>Rhodobacterales</taxon>
        <taxon>Paracoccaceae</taxon>
        <taxon>Paracoccus</taxon>
    </lineage>
</organism>
<name>A0A1H8KB63_9RHOB</name>